<dbReference type="GO" id="GO:0004672">
    <property type="term" value="F:protein kinase activity"/>
    <property type="evidence" value="ECO:0007669"/>
    <property type="project" value="InterPro"/>
</dbReference>
<name>A0A2Z6RCV4_9GLOM</name>
<evidence type="ECO:0000313" key="4">
    <source>
        <dbReference type="EMBL" id="GES83003.1"/>
    </source>
</evidence>
<organism evidence="3 5">
    <name type="scientific">Rhizophagus clarus</name>
    <dbReference type="NCBI Taxonomy" id="94130"/>
    <lineage>
        <taxon>Eukaryota</taxon>
        <taxon>Fungi</taxon>
        <taxon>Fungi incertae sedis</taxon>
        <taxon>Mucoromycota</taxon>
        <taxon>Glomeromycotina</taxon>
        <taxon>Glomeromycetes</taxon>
        <taxon>Glomerales</taxon>
        <taxon>Glomeraceae</taxon>
        <taxon>Rhizophagus</taxon>
    </lineage>
</organism>
<keyword evidence="4" id="KW-0808">Transferase</keyword>
<dbReference type="Proteomes" id="UP000247702">
    <property type="component" value="Unassembled WGS sequence"/>
</dbReference>
<evidence type="ECO:0000313" key="5">
    <source>
        <dbReference type="Proteomes" id="UP000247702"/>
    </source>
</evidence>
<reference evidence="4" key="2">
    <citation type="submission" date="2019-10" db="EMBL/GenBank/DDBJ databases">
        <title>Conservation and host-specific expression of non-tandemly repeated heterogenous ribosome RNA gene in arbuscular mycorrhizal fungi.</title>
        <authorList>
            <person name="Maeda T."/>
            <person name="Kobayashi Y."/>
            <person name="Nakagawa T."/>
            <person name="Ezawa T."/>
            <person name="Yamaguchi K."/>
            <person name="Bino T."/>
            <person name="Nishimoto Y."/>
            <person name="Shigenobu S."/>
            <person name="Kawaguchi M."/>
        </authorList>
    </citation>
    <scope>NUCLEOTIDE SEQUENCE</scope>
    <source>
        <strain evidence="4">HR1</strain>
    </source>
</reference>
<dbReference type="EMBL" id="BEXD01001793">
    <property type="protein sequence ID" value="GBB95794.1"/>
    <property type="molecule type" value="Genomic_DNA"/>
</dbReference>
<dbReference type="InterPro" id="IPR000719">
    <property type="entry name" value="Prot_kinase_dom"/>
</dbReference>
<dbReference type="PROSITE" id="PS50011">
    <property type="entry name" value="PROTEIN_KINASE_DOM"/>
    <property type="match status" value="1"/>
</dbReference>
<dbReference type="GO" id="GO:0005524">
    <property type="term" value="F:ATP binding"/>
    <property type="evidence" value="ECO:0007669"/>
    <property type="project" value="InterPro"/>
</dbReference>
<dbReference type="PANTHER" id="PTHR37171">
    <property type="entry name" value="SERINE/THREONINE-PROTEIN KINASE YRZF-RELATED"/>
    <property type="match status" value="1"/>
</dbReference>
<reference evidence="3 5" key="1">
    <citation type="submission" date="2017-11" db="EMBL/GenBank/DDBJ databases">
        <title>The genome of Rhizophagus clarus HR1 reveals common genetic basis of auxotrophy among arbuscular mycorrhizal fungi.</title>
        <authorList>
            <person name="Kobayashi Y."/>
        </authorList>
    </citation>
    <scope>NUCLEOTIDE SEQUENCE [LARGE SCALE GENOMIC DNA]</scope>
    <source>
        <strain evidence="3 5">HR1</strain>
    </source>
</reference>
<accession>A0A2Z6RCV4</accession>
<dbReference type="InterPro" id="IPR011009">
    <property type="entry name" value="Kinase-like_dom_sf"/>
</dbReference>
<keyword evidence="5" id="KW-1185">Reference proteome</keyword>
<comment type="caution">
    <text evidence="3">The sequence shown here is derived from an EMBL/GenBank/DDBJ whole genome shotgun (WGS) entry which is preliminary data.</text>
</comment>
<dbReference type="PROSITE" id="PS00109">
    <property type="entry name" value="PROTEIN_KINASE_TYR"/>
    <property type="match status" value="1"/>
</dbReference>
<proteinExistence type="predicted"/>
<dbReference type="SUPFAM" id="SSF56112">
    <property type="entry name" value="Protein kinase-like (PK-like)"/>
    <property type="match status" value="1"/>
</dbReference>
<sequence>MELEIPDSNRLLTERELYQIVLPTPLLLSVKSVDTTISASRKVPNISVLSWDDFLAEAFKKSSSLDANNSIYKRPDFSTSMNFLSVEDSVTDMFIDTMNSINNRRLIHLQSPENWGKRYLFKGVKGQPELIRCSADSMDQLKKGDASRILAIIEIKPEQLINELLPDGGLDLHAAYNKAITSSDDMYTQHERIIKMVRQTFGYMVVNDLRYGILTTYIRTWFFQRDRDNPNIIYISPAVRINQNHTPTHASFLECMYYHETLSTDDSTAHSSPPTDSDYNDDAEDGNDEGNDGNDECDDNNSNDEDDDDDGNNEGDSSYKSSKRKWVTLNITTQSMEKKPKTQNDNESENLEDMKNYDYNQFSFGDMLGNGRTGAVFAAKLCGKTGALKMTDLYKNEYLLQETLNEIKMYLGPLRDIQYMYTPKLLKFGVLHEAFIFILTSLCGKSFAKLDDVTEREKHLAIEGLQAIHARGVMHGDVRLENIMINRSESTSKSRVRWIDFGWSKMSRSSKNFNRELTELRRLLGMAGHGNPKK</sequence>
<dbReference type="AlphaFoldDB" id="A0A2Z6RCV4"/>
<dbReference type="Pfam" id="PF00069">
    <property type="entry name" value="Pkinase"/>
    <property type="match status" value="1"/>
</dbReference>
<evidence type="ECO:0000259" key="2">
    <source>
        <dbReference type="PROSITE" id="PS50011"/>
    </source>
</evidence>
<dbReference type="Gene3D" id="1.10.510.10">
    <property type="entry name" value="Transferase(Phosphotransferase) domain 1"/>
    <property type="match status" value="1"/>
</dbReference>
<dbReference type="PANTHER" id="PTHR37171:SF1">
    <property type="entry name" value="SERINE_THREONINE-PROTEIN KINASE YRZF-RELATED"/>
    <property type="match status" value="1"/>
</dbReference>
<evidence type="ECO:0000256" key="1">
    <source>
        <dbReference type="SAM" id="MobiDB-lite"/>
    </source>
</evidence>
<dbReference type="EMBL" id="BLAL01000066">
    <property type="protein sequence ID" value="GES83003.1"/>
    <property type="molecule type" value="Genomic_DNA"/>
</dbReference>
<dbReference type="STRING" id="94130.A0A2Z6RCV4"/>
<dbReference type="OrthoDB" id="10020333at2759"/>
<dbReference type="InterPro" id="IPR008266">
    <property type="entry name" value="Tyr_kinase_AS"/>
</dbReference>
<feature type="region of interest" description="Disordered" evidence="1">
    <location>
        <begin position="264"/>
        <end position="350"/>
    </location>
</feature>
<gene>
    <name evidence="4" type="ORF">RCL2_001017400</name>
    <name evidence="3" type="ORF">RclHR1_26110001</name>
</gene>
<feature type="compositionally biased region" description="Acidic residues" evidence="1">
    <location>
        <begin position="278"/>
        <end position="313"/>
    </location>
</feature>
<feature type="domain" description="Protein kinase" evidence="2">
    <location>
        <begin position="362"/>
        <end position="534"/>
    </location>
</feature>
<feature type="compositionally biased region" description="Polar residues" evidence="1">
    <location>
        <begin position="264"/>
        <end position="275"/>
    </location>
</feature>
<evidence type="ECO:0000313" key="3">
    <source>
        <dbReference type="EMBL" id="GBB95794.1"/>
    </source>
</evidence>
<keyword evidence="4" id="KW-0418">Kinase</keyword>
<dbReference type="InterPro" id="IPR052396">
    <property type="entry name" value="Meiotic_Drive_Suppr_Kinase"/>
</dbReference>
<protein>
    <submittedName>
        <fullName evidence="4">Kinase-like domain-containing protein</fullName>
    </submittedName>
</protein>
<dbReference type="Proteomes" id="UP000615446">
    <property type="component" value="Unassembled WGS sequence"/>
</dbReference>